<dbReference type="EMBL" id="AP008955">
    <property type="protein sequence ID" value="BAH44784.1"/>
    <property type="molecule type" value="Genomic_DNA"/>
</dbReference>
<sequence length="130" mass="14619">MCRRTSHIHKVDVLSVDASSVLQVGDSQCLDAVSNILAVQREKAIFYENEFMFEDYSAFSIPLVAPSPTEPICIDTFHDCPYIFVRNVRVPFLAAASVVHIGSNESISLETRVVNIRHLFREEPHSGGRR</sequence>
<gene>
    <name evidence="1" type="primary">gerPE</name>
    <name evidence="1" type="ordered locus">BBR47_38070</name>
</gene>
<dbReference type="STRING" id="358681.BBR47_38070"/>
<dbReference type="RefSeq" id="WP_015892068.1">
    <property type="nucleotide sequence ID" value="NC_012491.1"/>
</dbReference>
<organism evidence="1 2">
    <name type="scientific">Brevibacillus brevis (strain 47 / JCM 6285 / NBRC 100599)</name>
    <dbReference type="NCBI Taxonomy" id="358681"/>
    <lineage>
        <taxon>Bacteria</taxon>
        <taxon>Bacillati</taxon>
        <taxon>Bacillota</taxon>
        <taxon>Bacilli</taxon>
        <taxon>Bacillales</taxon>
        <taxon>Paenibacillaceae</taxon>
        <taxon>Brevibacillus</taxon>
    </lineage>
</organism>
<dbReference type="KEGG" id="bbe:BBR47_38070"/>
<dbReference type="eggNOG" id="ENOG503385J">
    <property type="taxonomic scope" value="Bacteria"/>
</dbReference>
<dbReference type="AlphaFoldDB" id="C0ZG75"/>
<keyword evidence="2" id="KW-1185">Reference proteome</keyword>
<protein>
    <submittedName>
        <fullName evidence="1">Probable spore germination protein</fullName>
    </submittedName>
</protein>
<dbReference type="HOGENOM" id="CLU_139137_0_0_9"/>
<evidence type="ECO:0000313" key="1">
    <source>
        <dbReference type="EMBL" id="BAH44784.1"/>
    </source>
</evidence>
<reference evidence="1 2" key="1">
    <citation type="submission" date="2005-03" db="EMBL/GenBank/DDBJ databases">
        <title>Brevibacillus brevis strain 47, complete genome.</title>
        <authorList>
            <person name="Hosoyama A."/>
            <person name="Yamada R."/>
            <person name="Hongo Y."/>
            <person name="Terui Y."/>
            <person name="Ankai A."/>
            <person name="Masuyama W."/>
            <person name="Sekiguchi M."/>
            <person name="Takeda T."/>
            <person name="Asano K."/>
            <person name="Ohji S."/>
            <person name="Ichikawa N."/>
            <person name="Narita S."/>
            <person name="Aoki N."/>
            <person name="Miura H."/>
            <person name="Matsushita S."/>
            <person name="Sekigawa T."/>
            <person name="Yamagata H."/>
            <person name="Yoshikawa H."/>
            <person name="Udaka S."/>
            <person name="Tanikawa S."/>
            <person name="Fujita N."/>
        </authorList>
    </citation>
    <scope>NUCLEOTIDE SEQUENCE [LARGE SCALE GENOMIC DNA]</scope>
    <source>
        <strain evidence="2">47 / JCM 6285 / NBRC 100599</strain>
    </source>
</reference>
<dbReference type="Pfam" id="PF10970">
    <property type="entry name" value="GerPE"/>
    <property type="match status" value="1"/>
</dbReference>
<name>C0ZG75_BREBN</name>
<dbReference type="Proteomes" id="UP000001877">
    <property type="component" value="Chromosome"/>
</dbReference>
<accession>C0ZG75</accession>
<dbReference type="InterPro" id="IPR024496">
    <property type="entry name" value="Spore_germ_GerPE"/>
</dbReference>
<evidence type="ECO:0000313" key="2">
    <source>
        <dbReference type="Proteomes" id="UP000001877"/>
    </source>
</evidence>
<proteinExistence type="predicted"/>